<protein>
    <recommendedName>
        <fullName evidence="9">Glycosyltransferase RgtA/B/C/D-like domain-containing protein</fullName>
    </recommendedName>
</protein>
<dbReference type="InterPro" id="IPR038731">
    <property type="entry name" value="RgtA/B/C-like"/>
</dbReference>
<feature type="transmembrane region" description="Helical" evidence="8">
    <location>
        <begin position="51"/>
        <end position="70"/>
    </location>
</feature>
<evidence type="ECO:0000259" key="9">
    <source>
        <dbReference type="Pfam" id="PF13231"/>
    </source>
</evidence>
<feature type="transmembrane region" description="Helical" evidence="8">
    <location>
        <begin position="123"/>
        <end position="140"/>
    </location>
</feature>
<dbReference type="GO" id="GO:0005886">
    <property type="term" value="C:plasma membrane"/>
    <property type="evidence" value="ECO:0007669"/>
    <property type="project" value="UniProtKB-SubCell"/>
</dbReference>
<evidence type="ECO:0000256" key="4">
    <source>
        <dbReference type="ARBA" id="ARBA00022679"/>
    </source>
</evidence>
<keyword evidence="2" id="KW-1003">Cell membrane</keyword>
<feature type="transmembrane region" description="Helical" evidence="8">
    <location>
        <begin position="100"/>
        <end position="117"/>
    </location>
</feature>
<evidence type="ECO:0000256" key="7">
    <source>
        <dbReference type="ARBA" id="ARBA00023136"/>
    </source>
</evidence>
<dbReference type="PANTHER" id="PTHR33908">
    <property type="entry name" value="MANNOSYLTRANSFERASE YKCB-RELATED"/>
    <property type="match status" value="1"/>
</dbReference>
<feature type="transmembrane region" description="Helical" evidence="8">
    <location>
        <begin position="173"/>
        <end position="194"/>
    </location>
</feature>
<evidence type="ECO:0000256" key="6">
    <source>
        <dbReference type="ARBA" id="ARBA00022989"/>
    </source>
</evidence>
<feature type="transmembrane region" description="Helical" evidence="8">
    <location>
        <begin position="20"/>
        <end position="39"/>
    </location>
</feature>
<dbReference type="InterPro" id="IPR050297">
    <property type="entry name" value="LipidA_mod_glycosyltrf_83"/>
</dbReference>
<comment type="caution">
    <text evidence="11">The sequence shown here is derived from an EMBL/GenBank/DDBJ whole genome shotgun (WGS) entry which is preliminary data.</text>
</comment>
<keyword evidence="5 8" id="KW-0812">Transmembrane</keyword>
<proteinExistence type="predicted"/>
<keyword evidence="4" id="KW-0808">Transferase</keyword>
<name>A0A819U841_9BILA</name>
<keyword evidence="3" id="KW-0328">Glycosyltransferase</keyword>
<dbReference type="GO" id="GO:0016763">
    <property type="term" value="F:pentosyltransferase activity"/>
    <property type="evidence" value="ECO:0007669"/>
    <property type="project" value="TreeGrafter"/>
</dbReference>
<dbReference type="EMBL" id="CAJNOE010002091">
    <property type="protein sequence ID" value="CAF1467241.1"/>
    <property type="molecule type" value="Genomic_DNA"/>
</dbReference>
<evidence type="ECO:0000256" key="5">
    <source>
        <dbReference type="ARBA" id="ARBA00022692"/>
    </source>
</evidence>
<dbReference type="Proteomes" id="UP000663860">
    <property type="component" value="Unassembled WGS sequence"/>
</dbReference>
<reference evidence="11" key="1">
    <citation type="submission" date="2021-02" db="EMBL/GenBank/DDBJ databases">
        <authorList>
            <person name="Nowell W R."/>
        </authorList>
    </citation>
    <scope>NUCLEOTIDE SEQUENCE</scope>
</reference>
<feature type="domain" description="Glycosyltransferase RgtA/B/C/D-like" evidence="9">
    <location>
        <begin position="3"/>
        <end position="115"/>
    </location>
</feature>
<keyword evidence="6 8" id="KW-1133">Transmembrane helix</keyword>
<evidence type="ECO:0000256" key="1">
    <source>
        <dbReference type="ARBA" id="ARBA00004651"/>
    </source>
</evidence>
<evidence type="ECO:0000256" key="2">
    <source>
        <dbReference type="ARBA" id="ARBA00022475"/>
    </source>
</evidence>
<accession>A0A819U841</accession>
<feature type="transmembrane region" description="Helical" evidence="8">
    <location>
        <begin position="76"/>
        <end position="93"/>
    </location>
</feature>
<evidence type="ECO:0000256" key="8">
    <source>
        <dbReference type="SAM" id="Phobius"/>
    </source>
</evidence>
<sequence length="370" mass="42332">MEVPPMLSIFAWLINVLGNGMFWIKLVPSLFGAATFIVAGKIIQSLGGKSFALILLFLSFLFGAYLRMFFLFQPNAPEIFFWTMIAFSFIRFIQTKENKWLYWFGVSVGLGMLSLFNTLGSKQYRFIGLAYVFVIILLLIGHGKSYYAAGVYPPLLAFGATALEKFTAYKRKYLRYAFLLFAIGFGLFIVPILLPVLPPQPLAGLYVKMNTAKTGSLKWEDLKNHPLPQDFADMLGWKEIAQKVSKAYNMMNDSEKQKAIIFCNNYGMAGAVNYYASKYNLPAAYSDNASFLYWIPSNINIKNFVLVTDDSHEKEHDWAKGFQSVTKLDSVTTFYARERGDYIYLFKGADDDFRKFFKEKITKDKAEFKY</sequence>
<evidence type="ECO:0000313" key="12">
    <source>
        <dbReference type="Proteomes" id="UP000663868"/>
    </source>
</evidence>
<dbReference type="PANTHER" id="PTHR33908:SF11">
    <property type="entry name" value="MEMBRANE PROTEIN"/>
    <property type="match status" value="1"/>
</dbReference>
<dbReference type="Proteomes" id="UP000663868">
    <property type="component" value="Unassembled WGS sequence"/>
</dbReference>
<dbReference type="EMBL" id="CAJOBB010004461">
    <property type="protein sequence ID" value="CAF4090063.1"/>
    <property type="molecule type" value="Genomic_DNA"/>
</dbReference>
<dbReference type="AlphaFoldDB" id="A0A819U841"/>
<evidence type="ECO:0000256" key="3">
    <source>
        <dbReference type="ARBA" id="ARBA00022676"/>
    </source>
</evidence>
<evidence type="ECO:0000313" key="11">
    <source>
        <dbReference type="EMBL" id="CAF4090063.1"/>
    </source>
</evidence>
<evidence type="ECO:0000313" key="10">
    <source>
        <dbReference type="EMBL" id="CAF1467241.1"/>
    </source>
</evidence>
<comment type="subcellular location">
    <subcellularLocation>
        <location evidence="1">Cell membrane</location>
        <topology evidence="1">Multi-pass membrane protein</topology>
    </subcellularLocation>
</comment>
<organism evidence="11 12">
    <name type="scientific">Adineta steineri</name>
    <dbReference type="NCBI Taxonomy" id="433720"/>
    <lineage>
        <taxon>Eukaryota</taxon>
        <taxon>Metazoa</taxon>
        <taxon>Spiralia</taxon>
        <taxon>Gnathifera</taxon>
        <taxon>Rotifera</taxon>
        <taxon>Eurotatoria</taxon>
        <taxon>Bdelloidea</taxon>
        <taxon>Adinetida</taxon>
        <taxon>Adinetidae</taxon>
        <taxon>Adineta</taxon>
    </lineage>
</organism>
<gene>
    <name evidence="10" type="ORF">IZO911_LOCUS43263</name>
    <name evidence="11" type="ORF">KXQ929_LOCUS33898</name>
</gene>
<dbReference type="Pfam" id="PF13231">
    <property type="entry name" value="PMT_2"/>
    <property type="match status" value="1"/>
</dbReference>
<keyword evidence="7 8" id="KW-0472">Membrane</keyword>
<dbReference type="GO" id="GO:0008610">
    <property type="term" value="P:lipid biosynthetic process"/>
    <property type="evidence" value="ECO:0007669"/>
    <property type="project" value="UniProtKB-ARBA"/>
</dbReference>